<evidence type="ECO:0000313" key="3">
    <source>
        <dbReference type="Proteomes" id="UP000228568"/>
    </source>
</evidence>
<feature type="coiled-coil region" evidence="1">
    <location>
        <begin position="15"/>
        <end position="49"/>
    </location>
</feature>
<dbReference type="EMBL" id="PFPK01000047">
    <property type="protein sequence ID" value="PIZ94249.1"/>
    <property type="molecule type" value="Genomic_DNA"/>
</dbReference>
<evidence type="ECO:0000313" key="2">
    <source>
        <dbReference type="EMBL" id="PIZ94249.1"/>
    </source>
</evidence>
<proteinExistence type="predicted"/>
<name>A0A2M7V6F5_9BACT</name>
<sequence length="63" mass="7623">MPKVKQKKETPEAKYQRLSKIYNELVAELEALEKEDRQLRHDVQTVIDKQKMEEVLRDIVEQR</sequence>
<accession>A0A2M7V6F5</accession>
<reference evidence="3" key="1">
    <citation type="submission" date="2017-09" db="EMBL/GenBank/DDBJ databases">
        <title>Depth-based differentiation of microbial function through sediment-hosted aquifers and enrichment of novel symbionts in the deep terrestrial subsurface.</title>
        <authorList>
            <person name="Probst A.J."/>
            <person name="Ladd B."/>
            <person name="Jarett J.K."/>
            <person name="Geller-Mcgrath D.E."/>
            <person name="Sieber C.M.K."/>
            <person name="Emerson J.B."/>
            <person name="Anantharaman K."/>
            <person name="Thomas B.C."/>
            <person name="Malmstrom R."/>
            <person name="Stieglmeier M."/>
            <person name="Klingl A."/>
            <person name="Woyke T."/>
            <person name="Ryan C.M."/>
            <person name="Banfield J.F."/>
        </authorList>
    </citation>
    <scope>NUCLEOTIDE SEQUENCE [LARGE SCALE GENOMIC DNA]</scope>
</reference>
<dbReference type="Proteomes" id="UP000228568">
    <property type="component" value="Unassembled WGS sequence"/>
</dbReference>
<keyword evidence="1" id="KW-0175">Coiled coil</keyword>
<evidence type="ECO:0000256" key="1">
    <source>
        <dbReference type="SAM" id="Coils"/>
    </source>
</evidence>
<protein>
    <submittedName>
        <fullName evidence="2">Uncharacterized protein</fullName>
    </submittedName>
</protein>
<comment type="caution">
    <text evidence="2">The sequence shown here is derived from an EMBL/GenBank/DDBJ whole genome shotgun (WGS) entry which is preliminary data.</text>
</comment>
<organism evidence="2 3">
    <name type="scientific">Candidatus Magasanikbacteria bacterium CG_4_10_14_0_2_um_filter_37_12</name>
    <dbReference type="NCBI Taxonomy" id="1974637"/>
    <lineage>
        <taxon>Bacteria</taxon>
        <taxon>Candidatus Magasanikiibacteriota</taxon>
    </lineage>
</organism>
<gene>
    <name evidence="2" type="ORF">COX81_04005</name>
</gene>
<dbReference type="AlphaFoldDB" id="A0A2M7V6F5"/>